<gene>
    <name evidence="2" type="ORF">RCL2_000602600</name>
    <name evidence="1" type="ORF">RclHR1_01520022</name>
</gene>
<dbReference type="EMBL" id="BEXD01000580">
    <property type="protein sequence ID" value="GBB88637.1"/>
    <property type="molecule type" value="Genomic_DNA"/>
</dbReference>
<evidence type="ECO:0000313" key="3">
    <source>
        <dbReference type="Proteomes" id="UP000247702"/>
    </source>
</evidence>
<evidence type="ECO:0000313" key="1">
    <source>
        <dbReference type="EMBL" id="GBB88637.1"/>
    </source>
</evidence>
<proteinExistence type="predicted"/>
<protein>
    <submittedName>
        <fullName evidence="1">Uncharacterized protein</fullName>
    </submittedName>
</protein>
<keyword evidence="3" id="KW-1185">Reference proteome</keyword>
<comment type="caution">
    <text evidence="1">The sequence shown here is derived from an EMBL/GenBank/DDBJ whole genome shotgun (WGS) entry which is preliminary data.</text>
</comment>
<dbReference type="Proteomes" id="UP000247702">
    <property type="component" value="Unassembled WGS sequence"/>
</dbReference>
<dbReference type="EMBL" id="BLAL01000040">
    <property type="protein sequence ID" value="GES78713.1"/>
    <property type="molecule type" value="Genomic_DNA"/>
</dbReference>
<dbReference type="Proteomes" id="UP000615446">
    <property type="component" value="Unassembled WGS sequence"/>
</dbReference>
<name>A0A2Z6QEL7_9GLOM</name>
<sequence length="74" mass="8740">MKTKKMRKFPEKLCGLRWPRDRASARTPEKSNRRNMVNSLKQYFLRIKNIYRSKALDDGLGVPIFKRKDATNLG</sequence>
<organism evidence="1 3">
    <name type="scientific">Rhizophagus clarus</name>
    <dbReference type="NCBI Taxonomy" id="94130"/>
    <lineage>
        <taxon>Eukaryota</taxon>
        <taxon>Fungi</taxon>
        <taxon>Fungi incertae sedis</taxon>
        <taxon>Mucoromycota</taxon>
        <taxon>Glomeromycotina</taxon>
        <taxon>Glomeromycetes</taxon>
        <taxon>Glomerales</taxon>
        <taxon>Glomeraceae</taxon>
        <taxon>Rhizophagus</taxon>
    </lineage>
</organism>
<dbReference type="AlphaFoldDB" id="A0A2Z6QEL7"/>
<reference evidence="1 3" key="1">
    <citation type="submission" date="2017-11" db="EMBL/GenBank/DDBJ databases">
        <title>The genome of Rhizophagus clarus HR1 reveals common genetic basis of auxotrophy among arbuscular mycorrhizal fungi.</title>
        <authorList>
            <person name="Kobayashi Y."/>
        </authorList>
    </citation>
    <scope>NUCLEOTIDE SEQUENCE [LARGE SCALE GENOMIC DNA]</scope>
    <source>
        <strain evidence="1 3">HR1</strain>
    </source>
</reference>
<reference evidence="2" key="2">
    <citation type="submission" date="2019-10" db="EMBL/GenBank/DDBJ databases">
        <title>Conservation and host-specific expression of non-tandemly repeated heterogenous ribosome RNA gene in arbuscular mycorrhizal fungi.</title>
        <authorList>
            <person name="Maeda T."/>
            <person name="Kobayashi Y."/>
            <person name="Nakagawa T."/>
            <person name="Ezawa T."/>
            <person name="Yamaguchi K."/>
            <person name="Bino T."/>
            <person name="Nishimoto Y."/>
            <person name="Shigenobu S."/>
            <person name="Kawaguchi M."/>
        </authorList>
    </citation>
    <scope>NUCLEOTIDE SEQUENCE</scope>
    <source>
        <strain evidence="2">HR1</strain>
    </source>
</reference>
<evidence type="ECO:0000313" key="2">
    <source>
        <dbReference type="EMBL" id="GES78713.1"/>
    </source>
</evidence>
<accession>A0A2Z6QEL7</accession>